<proteinExistence type="predicted"/>
<accession>A0A1V9ZQU1</accession>
<dbReference type="AlphaFoldDB" id="A0A1V9ZQU1"/>
<dbReference type="EMBL" id="JNBS01001712">
    <property type="protein sequence ID" value="OQS00331.1"/>
    <property type="molecule type" value="Genomic_DNA"/>
</dbReference>
<evidence type="ECO:0000313" key="1">
    <source>
        <dbReference type="EMBL" id="OQS00331.1"/>
    </source>
</evidence>
<sequence length="392" mass="44811">MYLCNFPQTGNFMCIHVIIDLRGIEINQIPPVYSDLPTMIEKLEKIQQFIDFMANPPLFFSNTLVGQMEYEQLKKYHIEVFEPKSNEKSFFLLIKQSYASAITSKVGLVKYITQYFDTILQDKGMVFVNSENHPWLLESSGINHSPDGFITHSGMFQSDSRSIVGEDGHIFRFDKPYDTLKVVTNFILNSIAPWVQILNHALKIFNVDIIEGQSYRGCGACGRVFWVSQKGDVFALKIVNREHLNYLRRESIALGNARGSALTVDLVQEYTEIPSGAAILLFPVGEPLPQVQMLFDHLWQLHEKNIVHGNPRFSNVIMHNGQLLWIDLIEMGEASSEQKIRYVEILTKSVINLKHEFLNENSMNIILKYAENSTKTGIDLIAKTVCVELMRI</sequence>
<comment type="caution">
    <text evidence="1">The sequence shown here is derived from an EMBL/GenBank/DDBJ whole genome shotgun (WGS) entry which is preliminary data.</text>
</comment>
<evidence type="ECO:0008006" key="3">
    <source>
        <dbReference type="Google" id="ProtNLM"/>
    </source>
</evidence>
<dbReference type="SUPFAM" id="SSF56112">
    <property type="entry name" value="Protein kinase-like (PK-like)"/>
    <property type="match status" value="1"/>
</dbReference>
<protein>
    <recommendedName>
        <fullName evidence="3">Protein kinase domain-containing protein</fullName>
    </recommendedName>
</protein>
<dbReference type="OrthoDB" id="424746at2759"/>
<dbReference type="InterPro" id="IPR011009">
    <property type="entry name" value="Kinase-like_dom_sf"/>
</dbReference>
<evidence type="ECO:0000313" key="2">
    <source>
        <dbReference type="Proteomes" id="UP000243217"/>
    </source>
</evidence>
<organism evidence="1 2">
    <name type="scientific">Thraustotheca clavata</name>
    <dbReference type="NCBI Taxonomy" id="74557"/>
    <lineage>
        <taxon>Eukaryota</taxon>
        <taxon>Sar</taxon>
        <taxon>Stramenopiles</taxon>
        <taxon>Oomycota</taxon>
        <taxon>Saprolegniomycetes</taxon>
        <taxon>Saprolegniales</taxon>
        <taxon>Achlyaceae</taxon>
        <taxon>Thraustotheca</taxon>
    </lineage>
</organism>
<gene>
    <name evidence="1" type="ORF">THRCLA_21698</name>
</gene>
<keyword evidence="2" id="KW-1185">Reference proteome</keyword>
<dbReference type="Proteomes" id="UP000243217">
    <property type="component" value="Unassembled WGS sequence"/>
</dbReference>
<reference evidence="1 2" key="1">
    <citation type="journal article" date="2014" name="Genome Biol. Evol.">
        <title>The secreted proteins of Achlya hypogyna and Thraustotheca clavata identify the ancestral oomycete secretome and reveal gene acquisitions by horizontal gene transfer.</title>
        <authorList>
            <person name="Misner I."/>
            <person name="Blouin N."/>
            <person name="Leonard G."/>
            <person name="Richards T.A."/>
            <person name="Lane C.E."/>
        </authorList>
    </citation>
    <scope>NUCLEOTIDE SEQUENCE [LARGE SCALE GENOMIC DNA]</scope>
    <source>
        <strain evidence="1 2">ATCC 34112</strain>
    </source>
</reference>
<name>A0A1V9ZQU1_9STRA</name>